<dbReference type="EMBL" id="CWQY01000005">
    <property type="protein sequence ID" value="CSC29100.1"/>
    <property type="molecule type" value="Genomic_DNA"/>
</dbReference>
<name>A0A656ABT5_VIBCL</name>
<gene>
    <name evidence="1" type="ORF">ERS013200_01044</name>
</gene>
<protein>
    <submittedName>
        <fullName evidence="1">Oxidoreductase</fullName>
    </submittedName>
</protein>
<evidence type="ECO:0000313" key="1">
    <source>
        <dbReference type="EMBL" id="CSC29100.1"/>
    </source>
</evidence>
<reference evidence="1 2" key="1">
    <citation type="submission" date="2015-07" db="EMBL/GenBank/DDBJ databases">
        <authorList>
            <consortium name="Pathogen Informatics"/>
        </authorList>
    </citation>
    <scope>NUCLEOTIDE SEQUENCE [LARGE SCALE GENOMIC DNA]</scope>
    <source>
        <strain evidence="1 2">A316</strain>
    </source>
</reference>
<accession>A0A656ABT5</accession>
<dbReference type="AlphaFoldDB" id="A0A656ABT5"/>
<proteinExistence type="predicted"/>
<organism evidence="1 2">
    <name type="scientific">Vibrio cholerae</name>
    <dbReference type="NCBI Taxonomy" id="666"/>
    <lineage>
        <taxon>Bacteria</taxon>
        <taxon>Pseudomonadati</taxon>
        <taxon>Pseudomonadota</taxon>
        <taxon>Gammaproteobacteria</taxon>
        <taxon>Vibrionales</taxon>
        <taxon>Vibrionaceae</taxon>
        <taxon>Vibrio</taxon>
    </lineage>
</organism>
<sequence length="140" mass="15572">MYLQHKIERGWPMSAQQERTVRAIQHMSRFVPSFDNAEFAGKPLFGAQQIPGDDVTLRAADVSFEANQYARLEVVKGSSALRAARQLVAVWQLKPDAGELSIETEHPCSMAFTAQQVEQQAIRLCHARGYPAALAKVYGL</sequence>
<evidence type="ECO:0000313" key="2">
    <source>
        <dbReference type="Proteomes" id="UP000041770"/>
    </source>
</evidence>
<dbReference type="Proteomes" id="UP000041770">
    <property type="component" value="Unassembled WGS sequence"/>
</dbReference>